<name>A0A0R0CIA7_9GAMM</name>
<keyword evidence="2" id="KW-1185">Reference proteome</keyword>
<gene>
    <name evidence="1" type="ORF">ABB26_03320</name>
</gene>
<dbReference type="EMBL" id="LDJI01000006">
    <property type="protein sequence ID" value="KRG65591.1"/>
    <property type="molecule type" value="Genomic_DNA"/>
</dbReference>
<protein>
    <submittedName>
        <fullName evidence="1">Uncharacterized protein</fullName>
    </submittedName>
</protein>
<dbReference type="PROSITE" id="PS51257">
    <property type="entry name" value="PROKAR_LIPOPROTEIN"/>
    <property type="match status" value="1"/>
</dbReference>
<accession>A0A0R0CIA7</accession>
<sequence>MQFRRTSQLIVSVSVACDIRASAAAMGILRGMDAACALYSDKDNIPAMATVGSSFNGGISVRSRAALPGNRGAKRRVQQGVVSVSALFLKSSLELS</sequence>
<reference evidence="1 2" key="1">
    <citation type="submission" date="2015-05" db="EMBL/GenBank/DDBJ databases">
        <title>Genome sequencing and analysis of members of genus Stenotrophomonas.</title>
        <authorList>
            <person name="Patil P.P."/>
            <person name="Midha S."/>
            <person name="Patil P.B."/>
        </authorList>
    </citation>
    <scope>NUCLEOTIDE SEQUENCE [LARGE SCALE GENOMIC DNA]</scope>
    <source>
        <strain evidence="1 2">DSM 18929</strain>
    </source>
</reference>
<comment type="caution">
    <text evidence="1">The sequence shown here is derived from an EMBL/GenBank/DDBJ whole genome shotgun (WGS) entry which is preliminary data.</text>
</comment>
<evidence type="ECO:0000313" key="1">
    <source>
        <dbReference type="EMBL" id="KRG65591.1"/>
    </source>
</evidence>
<evidence type="ECO:0000313" key="2">
    <source>
        <dbReference type="Proteomes" id="UP000050864"/>
    </source>
</evidence>
<dbReference type="STRING" id="405444.ABB26_03320"/>
<proteinExistence type="predicted"/>
<organism evidence="1 2">
    <name type="scientific">Stenotrophomonas humi</name>
    <dbReference type="NCBI Taxonomy" id="405444"/>
    <lineage>
        <taxon>Bacteria</taxon>
        <taxon>Pseudomonadati</taxon>
        <taxon>Pseudomonadota</taxon>
        <taxon>Gammaproteobacteria</taxon>
        <taxon>Lysobacterales</taxon>
        <taxon>Lysobacteraceae</taxon>
        <taxon>Stenotrophomonas</taxon>
    </lineage>
</organism>
<dbReference type="Proteomes" id="UP000050864">
    <property type="component" value="Unassembled WGS sequence"/>
</dbReference>
<dbReference type="AlphaFoldDB" id="A0A0R0CIA7"/>